<dbReference type="GO" id="GO:0000166">
    <property type="term" value="F:nucleotide binding"/>
    <property type="evidence" value="ECO:0007669"/>
    <property type="project" value="InterPro"/>
</dbReference>
<feature type="region of interest" description="Disordered" evidence="1">
    <location>
        <begin position="1"/>
        <end position="113"/>
    </location>
</feature>
<protein>
    <recommendedName>
        <fullName evidence="2">RNA polymerase Rpb4/RPC9 core domain-containing protein</fullName>
    </recommendedName>
</protein>
<proteinExistence type="predicted"/>
<dbReference type="AlphaFoldDB" id="A0A6V7QQW7"/>
<feature type="compositionally biased region" description="Acidic residues" evidence="1">
    <location>
        <begin position="42"/>
        <end position="51"/>
    </location>
</feature>
<evidence type="ECO:0000256" key="1">
    <source>
        <dbReference type="SAM" id="MobiDB-lite"/>
    </source>
</evidence>
<dbReference type="InterPro" id="IPR010997">
    <property type="entry name" value="HRDC-like_sf"/>
</dbReference>
<dbReference type="SUPFAM" id="SSF47819">
    <property type="entry name" value="HRDC-like"/>
    <property type="match status" value="1"/>
</dbReference>
<gene>
    <name evidence="3" type="ORF">CB5_LOCUS28831</name>
</gene>
<feature type="domain" description="RNA polymerase Rpb4/RPC9 core" evidence="2">
    <location>
        <begin position="117"/>
        <end position="226"/>
    </location>
</feature>
<evidence type="ECO:0000313" key="3">
    <source>
        <dbReference type="EMBL" id="CAD1845620.1"/>
    </source>
</evidence>
<dbReference type="SMART" id="SM00657">
    <property type="entry name" value="RPOL4c"/>
    <property type="match status" value="1"/>
</dbReference>
<name>A0A6V7QQW7_ANACO</name>
<organism evidence="3">
    <name type="scientific">Ananas comosus var. bracteatus</name>
    <name type="common">red pineapple</name>
    <dbReference type="NCBI Taxonomy" id="296719"/>
    <lineage>
        <taxon>Eukaryota</taxon>
        <taxon>Viridiplantae</taxon>
        <taxon>Streptophyta</taxon>
        <taxon>Embryophyta</taxon>
        <taxon>Tracheophyta</taxon>
        <taxon>Spermatophyta</taxon>
        <taxon>Magnoliopsida</taxon>
        <taxon>Liliopsida</taxon>
        <taxon>Poales</taxon>
        <taxon>Bromeliaceae</taxon>
        <taxon>Bromelioideae</taxon>
        <taxon>Ananas</taxon>
    </lineage>
</organism>
<dbReference type="EMBL" id="CAJEUB010000004">
    <property type="protein sequence ID" value="CAD1845620.1"/>
    <property type="molecule type" value="Genomic_DNA"/>
</dbReference>
<dbReference type="Gene3D" id="1.20.1250.40">
    <property type="match status" value="1"/>
</dbReference>
<dbReference type="PANTHER" id="PTHR21297">
    <property type="entry name" value="DNA-DIRECTED RNA POLYMERASE II"/>
    <property type="match status" value="1"/>
</dbReference>
<dbReference type="InterPro" id="IPR006590">
    <property type="entry name" value="RNA_pol_Rpb4/RPC9_core"/>
</dbReference>
<dbReference type="InterPro" id="IPR038324">
    <property type="entry name" value="Rpb4/RPC9_sf"/>
</dbReference>
<dbReference type="InterPro" id="IPR045222">
    <property type="entry name" value="Rpb4-like"/>
</dbReference>
<accession>A0A6V7QQW7</accession>
<reference evidence="3" key="1">
    <citation type="submission" date="2020-07" db="EMBL/GenBank/DDBJ databases">
        <authorList>
            <person name="Lin J."/>
        </authorList>
    </citation>
    <scope>NUCLEOTIDE SEQUENCE</scope>
</reference>
<sequence>MADRGGKGWSAGKGKAPSVPNQGALNGEDPASFKRPVHVDIDSSDESEGFIEDQSQASGKSNGKAPKKVPLDSLKTGGKASNLASAGKGDSGKGGKSFNAGKVGGKGSLPHAKPPTAEVDLKLELVLMDCEAAEVLQDIHDHMTILSEDPTIKIPESFNKAFQYSKNGSQYTDAKSVRQICMIGNVCPETVEEAYGLVPSLKANRQTNEGPIREALTTLVKLKSSK</sequence>
<evidence type="ECO:0000259" key="2">
    <source>
        <dbReference type="SMART" id="SM00657"/>
    </source>
</evidence>